<gene>
    <name evidence="7" type="ORF">ROH8110_03370</name>
</gene>
<evidence type="ECO:0000256" key="5">
    <source>
        <dbReference type="ARBA" id="ARBA00093199"/>
    </source>
</evidence>
<comment type="catalytic activity">
    <reaction evidence="5">
        <text>D-5-benzylhydantoin = L-5-benzylhydantoin</text>
        <dbReference type="Rhea" id="RHEA:83991"/>
        <dbReference type="ChEBI" id="CHEBI:176864"/>
        <dbReference type="ChEBI" id="CHEBI:233540"/>
    </reaction>
</comment>
<sequence>MKLLVVNPNTTASMTAKIGRAAEAVARAGTQIIATQPRSGPASIQGFHDVANSLHGLLEVAERHPDVDAVVVACFDDTGVDALRCMFDGPVIGIGEAAFHAASMVSCRFSVVTTLSRSLPGLRDNLERYGLSRRCASIRATDVPVLQLESDGAGAEALIAAEIGDAVERDGADAIVLGCAGMADLNDRLSRRFGLPVIDGVSCAVTMVEALVAAGLSTSKAGGYTNAARGRLAHEQETAPDAQGQARSAAT</sequence>
<dbReference type="FunFam" id="3.40.50.12500:FF:000001">
    <property type="entry name" value="Putative hydantoin racemase"/>
    <property type="match status" value="1"/>
</dbReference>
<dbReference type="Pfam" id="PF01177">
    <property type="entry name" value="Asp_Glu_race"/>
    <property type="match status" value="1"/>
</dbReference>
<dbReference type="AlphaFoldDB" id="A0A1X6ZUP0"/>
<dbReference type="EC" id="5.1.99.5" evidence="3"/>
<dbReference type="PANTHER" id="PTHR28047">
    <property type="entry name" value="PROTEIN DCG1"/>
    <property type="match status" value="1"/>
</dbReference>
<evidence type="ECO:0000256" key="3">
    <source>
        <dbReference type="ARBA" id="ARBA00066406"/>
    </source>
</evidence>
<dbReference type="GO" id="GO:0047661">
    <property type="term" value="F:amino-acid racemase activity"/>
    <property type="evidence" value="ECO:0007669"/>
    <property type="project" value="InterPro"/>
</dbReference>
<dbReference type="Gene3D" id="3.40.50.12500">
    <property type="match status" value="1"/>
</dbReference>
<organism evidence="7 8">
    <name type="scientific">Roseovarius halotolerans</name>
    <dbReference type="NCBI Taxonomy" id="505353"/>
    <lineage>
        <taxon>Bacteria</taxon>
        <taxon>Pseudomonadati</taxon>
        <taxon>Pseudomonadota</taxon>
        <taxon>Alphaproteobacteria</taxon>
        <taxon>Rhodobacterales</taxon>
        <taxon>Roseobacteraceae</taxon>
        <taxon>Roseovarius</taxon>
    </lineage>
</organism>
<evidence type="ECO:0000313" key="8">
    <source>
        <dbReference type="Proteomes" id="UP000193207"/>
    </source>
</evidence>
<dbReference type="RefSeq" id="WP_085818880.1">
    <property type="nucleotide sequence ID" value="NZ_FWFU01000004.1"/>
</dbReference>
<evidence type="ECO:0000256" key="6">
    <source>
        <dbReference type="ARBA" id="ARBA00093234"/>
    </source>
</evidence>
<dbReference type="InterPro" id="IPR052186">
    <property type="entry name" value="Hydantoin_racemase-like"/>
</dbReference>
<dbReference type="PANTHER" id="PTHR28047:SF5">
    <property type="entry name" value="PROTEIN DCG1"/>
    <property type="match status" value="1"/>
</dbReference>
<dbReference type="InterPro" id="IPR053714">
    <property type="entry name" value="Iso_Racemase_Enz_sf"/>
</dbReference>
<dbReference type="OrthoDB" id="9791723at2"/>
<dbReference type="GO" id="GO:0036348">
    <property type="term" value="F:hydantoin racemase activity"/>
    <property type="evidence" value="ECO:0007669"/>
    <property type="project" value="UniProtKB-EC"/>
</dbReference>
<evidence type="ECO:0000256" key="1">
    <source>
        <dbReference type="ARBA" id="ARBA00038414"/>
    </source>
</evidence>
<evidence type="ECO:0000256" key="2">
    <source>
        <dbReference type="ARBA" id="ARBA00051635"/>
    </source>
</evidence>
<dbReference type="EMBL" id="FWFU01000004">
    <property type="protein sequence ID" value="SLN60163.1"/>
    <property type="molecule type" value="Genomic_DNA"/>
</dbReference>
<keyword evidence="8" id="KW-1185">Reference proteome</keyword>
<comment type="catalytic activity">
    <reaction evidence="2">
        <text>a D-5-monosubstituted hydantoin = a L-5-monosubstituted hydantoin</text>
        <dbReference type="Rhea" id="RHEA:46624"/>
        <dbReference type="ChEBI" id="CHEBI:86339"/>
        <dbReference type="ChEBI" id="CHEBI:86340"/>
        <dbReference type="EC" id="5.1.99.5"/>
    </reaction>
</comment>
<evidence type="ECO:0000256" key="4">
    <source>
        <dbReference type="ARBA" id="ARBA00067972"/>
    </source>
</evidence>
<accession>A0A1X6ZUP0</accession>
<comment type="similarity">
    <text evidence="1">Belongs to the HyuE racemase family.</text>
</comment>
<comment type="catalytic activity">
    <reaction evidence="6">
        <text>D-5-isobutylhydantoin = L-5-isobutylhydantoin</text>
        <dbReference type="Rhea" id="RHEA:84231"/>
        <dbReference type="ChEBI" id="CHEBI:233609"/>
        <dbReference type="ChEBI" id="CHEBI:233610"/>
    </reaction>
</comment>
<protein>
    <recommendedName>
        <fullName evidence="4">Hydantoin racemase</fullName>
        <ecNumber evidence="3">5.1.99.5</ecNumber>
    </recommendedName>
</protein>
<dbReference type="InterPro" id="IPR015942">
    <property type="entry name" value="Asp/Glu/hydantoin_racemase"/>
</dbReference>
<proteinExistence type="inferred from homology"/>
<name>A0A1X6ZUP0_9RHOB</name>
<reference evidence="7 8" key="1">
    <citation type="submission" date="2017-03" db="EMBL/GenBank/DDBJ databases">
        <authorList>
            <person name="Afonso C.L."/>
            <person name="Miller P.J."/>
            <person name="Scott M.A."/>
            <person name="Spackman E."/>
            <person name="Goraichik I."/>
            <person name="Dimitrov K.M."/>
            <person name="Suarez D.L."/>
            <person name="Swayne D.E."/>
        </authorList>
    </citation>
    <scope>NUCLEOTIDE SEQUENCE [LARGE SCALE GENOMIC DNA]</scope>
    <source>
        <strain evidence="7 8">CECT 8110</strain>
    </source>
</reference>
<dbReference type="Proteomes" id="UP000193207">
    <property type="component" value="Unassembled WGS sequence"/>
</dbReference>
<evidence type="ECO:0000313" key="7">
    <source>
        <dbReference type="EMBL" id="SLN60163.1"/>
    </source>
</evidence>